<dbReference type="GeneID" id="66860665"/>
<sequence>MRESHGWPALRKAVARTNGLVRWTVRQRRAAAGHLLRGACYGIGTGAASILVLWIQEHL</sequence>
<dbReference type="RefSeq" id="WP_032920018.1">
    <property type="nucleotide sequence ID" value="NZ_CP025552.1"/>
</dbReference>
<evidence type="ECO:0000313" key="2">
    <source>
        <dbReference type="EMBL" id="QXV92013.1"/>
    </source>
</evidence>
<dbReference type="EMBL" id="MZ502219">
    <property type="protein sequence ID" value="QXV92282.1"/>
    <property type="molecule type" value="Genomic_DNA"/>
</dbReference>
<keyword evidence="1" id="KW-1133">Transmembrane helix</keyword>
<evidence type="ECO:0000313" key="3">
    <source>
        <dbReference type="EMBL" id="QXV92282.1"/>
    </source>
</evidence>
<name>A0A8F7KVR6_STRRM</name>
<keyword evidence="1" id="KW-0812">Transmembrane</keyword>
<dbReference type="AlphaFoldDB" id="A0A8F7KVR6"/>
<accession>A0A8F7KVR6</accession>
<organism evidence="2">
    <name type="scientific">Streptomyces rimosus</name>
    <dbReference type="NCBI Taxonomy" id="1927"/>
    <lineage>
        <taxon>Bacteria</taxon>
        <taxon>Bacillati</taxon>
        <taxon>Actinomycetota</taxon>
        <taxon>Actinomycetes</taxon>
        <taxon>Kitasatosporales</taxon>
        <taxon>Streptomycetaceae</taxon>
        <taxon>Streptomyces</taxon>
    </lineage>
</organism>
<geneLocation type="plasmid" evidence="2">
    <name>unnamed</name>
</geneLocation>
<gene>
    <name evidence="2" type="ORF">M4018_082070</name>
    <name evidence="3" type="ORF">R6500_082070</name>
</gene>
<dbReference type="EMBL" id="MZ502218">
    <property type="protein sequence ID" value="QXV92013.1"/>
    <property type="molecule type" value="Genomic_DNA"/>
</dbReference>
<reference evidence="2" key="1">
    <citation type="submission" date="2021-06" db="EMBL/GenBank/DDBJ databases">
        <authorList>
            <person name="Tome M."/>
            <person name="Jakse J."/>
            <person name="Slemc L."/>
            <person name="Garcia A.R."/>
            <person name="Petkovic H."/>
        </authorList>
    </citation>
    <scope>NUCLEOTIDE SEQUENCE</scope>
    <source>
        <plasmid evidence="3">pPZG101</plasmid>
        <plasmid evidence="2">unnamed</plasmid>
    </source>
</reference>
<protein>
    <submittedName>
        <fullName evidence="2">Uncharacterized protein</fullName>
    </submittedName>
</protein>
<geneLocation type="plasmid" evidence="3">
    <name>pPZG101</name>
</geneLocation>
<proteinExistence type="predicted"/>
<feature type="transmembrane region" description="Helical" evidence="1">
    <location>
        <begin position="35"/>
        <end position="55"/>
    </location>
</feature>
<keyword evidence="2" id="KW-0614">Plasmid</keyword>
<keyword evidence="1" id="KW-0472">Membrane</keyword>
<evidence type="ECO:0000256" key="1">
    <source>
        <dbReference type="SAM" id="Phobius"/>
    </source>
</evidence>